<protein>
    <submittedName>
        <fullName evidence="3">Zgc:</fullName>
    </submittedName>
</protein>
<dbReference type="AlphaFoldDB" id="A0A7I4YTF9"/>
<feature type="transmembrane region" description="Helical" evidence="1">
    <location>
        <begin position="55"/>
        <end position="74"/>
    </location>
</feature>
<sequence>MFPAPLLVSAISLGLTICGTASLCLSCSIFDFIVMREMYYTVPDTKVLIPTEMSWWFYGTSILCVLLSALTIMASTSSRTIQRFAEDNPQIFCFLHGGLLCASSILCAFCTYLAMQMAASVGKYAFHAHPKQFQDASHWYYTRLRASAVLFTIECLLQLLVLCVLYLGIQCRYRTFKQLPQKPDIVLRGGTMFA</sequence>
<organism evidence="2 3">
    <name type="scientific">Haemonchus contortus</name>
    <name type="common">Barber pole worm</name>
    <dbReference type="NCBI Taxonomy" id="6289"/>
    <lineage>
        <taxon>Eukaryota</taxon>
        <taxon>Metazoa</taxon>
        <taxon>Ecdysozoa</taxon>
        <taxon>Nematoda</taxon>
        <taxon>Chromadorea</taxon>
        <taxon>Rhabditida</taxon>
        <taxon>Rhabditina</taxon>
        <taxon>Rhabditomorpha</taxon>
        <taxon>Strongyloidea</taxon>
        <taxon>Trichostrongylidae</taxon>
        <taxon>Haemonchus</taxon>
    </lineage>
</organism>
<accession>A0A7I4YTF9</accession>
<evidence type="ECO:0000313" key="2">
    <source>
        <dbReference type="Proteomes" id="UP000025227"/>
    </source>
</evidence>
<evidence type="ECO:0000313" key="3">
    <source>
        <dbReference type="WBParaSite" id="HCON_00135600-00001"/>
    </source>
</evidence>
<proteinExistence type="predicted"/>
<reference evidence="3" key="1">
    <citation type="submission" date="2020-12" db="UniProtKB">
        <authorList>
            <consortium name="WormBaseParasite"/>
        </authorList>
    </citation>
    <scope>IDENTIFICATION</scope>
    <source>
        <strain evidence="3">MHco3</strain>
    </source>
</reference>
<dbReference type="OMA" id="NCKYRTF"/>
<keyword evidence="1" id="KW-1133">Transmembrane helix</keyword>
<dbReference type="OrthoDB" id="5867138at2759"/>
<keyword evidence="2" id="KW-1185">Reference proteome</keyword>
<dbReference type="Proteomes" id="UP000025227">
    <property type="component" value="Unplaced"/>
</dbReference>
<feature type="transmembrane region" description="Helical" evidence="1">
    <location>
        <begin position="148"/>
        <end position="169"/>
    </location>
</feature>
<keyword evidence="1" id="KW-0812">Transmembrane</keyword>
<name>A0A7I4YTF9_HAECO</name>
<dbReference type="WBParaSite" id="HCON_00135600-00001">
    <property type="protein sequence ID" value="HCON_00135600-00001"/>
    <property type="gene ID" value="HCON_00135600"/>
</dbReference>
<feature type="transmembrane region" description="Helical" evidence="1">
    <location>
        <begin position="94"/>
        <end position="115"/>
    </location>
</feature>
<evidence type="ECO:0000256" key="1">
    <source>
        <dbReference type="SAM" id="Phobius"/>
    </source>
</evidence>
<keyword evidence="1" id="KW-0472">Membrane</keyword>